<dbReference type="OrthoDB" id="438431at2759"/>
<name>A0A830H303_9CHLO</name>
<dbReference type="Gene3D" id="2.60.120.330">
    <property type="entry name" value="B-lactam Antibiotic, Isopenicillin N Synthase, Chain"/>
    <property type="match status" value="1"/>
</dbReference>
<evidence type="ECO:0000313" key="4">
    <source>
        <dbReference type="Proteomes" id="UP000660262"/>
    </source>
</evidence>
<gene>
    <name evidence="3" type="ORF">PPROV_000007000</name>
</gene>
<dbReference type="InterPro" id="IPR027443">
    <property type="entry name" value="IPNS-like_sf"/>
</dbReference>
<dbReference type="GO" id="GO:0062101">
    <property type="term" value="F:peptidyl-aspartic acid 3-dioxygenase activity"/>
    <property type="evidence" value="ECO:0007669"/>
    <property type="project" value="InterPro"/>
</dbReference>
<comment type="similarity">
    <text evidence="1">Belongs to the aspartyl/asparaginyl beta-hydroxylase family.</text>
</comment>
<evidence type="ECO:0000313" key="3">
    <source>
        <dbReference type="EMBL" id="GHP01314.1"/>
    </source>
</evidence>
<feature type="domain" description="Aspartyl/asparaginy/proline hydroxylase" evidence="2">
    <location>
        <begin position="241"/>
        <end position="441"/>
    </location>
</feature>
<reference evidence="3" key="1">
    <citation type="submission" date="2020-10" db="EMBL/GenBank/DDBJ databases">
        <title>Unveiling of a novel bifunctional photoreceptor, Dualchrome1, isolated from a cosmopolitan green alga.</title>
        <authorList>
            <person name="Suzuki S."/>
            <person name="Kawachi M."/>
        </authorList>
    </citation>
    <scope>NUCLEOTIDE SEQUENCE</scope>
    <source>
        <strain evidence="3">NIES 2893</strain>
    </source>
</reference>
<comment type="caution">
    <text evidence="3">The sequence shown here is derived from an EMBL/GenBank/DDBJ whole genome shotgun (WGS) entry which is preliminary data.</text>
</comment>
<evidence type="ECO:0000259" key="2">
    <source>
        <dbReference type="Pfam" id="PF05118"/>
    </source>
</evidence>
<dbReference type="AlphaFoldDB" id="A0A830H303"/>
<dbReference type="Pfam" id="PF05118">
    <property type="entry name" value="Asp_Arg_Hydrox"/>
    <property type="match status" value="1"/>
</dbReference>
<accession>A0A830H303</accession>
<organism evidence="3 4">
    <name type="scientific">Pycnococcus provasolii</name>
    <dbReference type="NCBI Taxonomy" id="41880"/>
    <lineage>
        <taxon>Eukaryota</taxon>
        <taxon>Viridiplantae</taxon>
        <taxon>Chlorophyta</taxon>
        <taxon>Pseudoscourfieldiophyceae</taxon>
        <taxon>Pseudoscourfieldiales</taxon>
        <taxon>Pycnococcaceae</taxon>
        <taxon>Pycnococcus</taxon>
    </lineage>
</organism>
<dbReference type="InterPro" id="IPR039038">
    <property type="entry name" value="ASPH"/>
</dbReference>
<dbReference type="Proteomes" id="UP000660262">
    <property type="component" value="Unassembled WGS sequence"/>
</dbReference>
<proteinExistence type="inferred from homology"/>
<dbReference type="InterPro" id="IPR007803">
    <property type="entry name" value="Asp/Arg/Pro-Hydrxlase"/>
</dbReference>
<evidence type="ECO:0000256" key="1">
    <source>
        <dbReference type="ARBA" id="ARBA00007730"/>
    </source>
</evidence>
<protein>
    <recommendedName>
        <fullName evidence="2">Aspartyl/asparaginy/proline hydroxylase domain-containing protein</fullName>
    </recommendedName>
</protein>
<dbReference type="PANTHER" id="PTHR12366">
    <property type="entry name" value="ASPARTYL/ASPARAGINYL BETA-HYDROXYLASE"/>
    <property type="match status" value="1"/>
</dbReference>
<dbReference type="EMBL" id="BNJQ01000001">
    <property type="protein sequence ID" value="GHP01314.1"/>
    <property type="molecule type" value="Genomic_DNA"/>
</dbReference>
<dbReference type="GO" id="GO:0005783">
    <property type="term" value="C:endoplasmic reticulum"/>
    <property type="evidence" value="ECO:0007669"/>
    <property type="project" value="TreeGrafter"/>
</dbReference>
<keyword evidence="4" id="KW-1185">Reference proteome</keyword>
<dbReference type="PANTHER" id="PTHR12366:SF29">
    <property type="entry name" value="ASPARTYL BETA-HYDROXYLASE, ISOFORM L"/>
    <property type="match status" value="1"/>
</dbReference>
<sequence>MSMSGSSALVSLRVPLVGGFEKNIHAPTLEVTHETNAKPFGAIQVAWGEEAQTARVPWPAHVNVDACTARIKKATTLEREENLCDWVCIVAAPRRDSHELDVHELARCGEQLRREAQGKDAQGDRAGSRHALQEAARACRTCLQALHVLHPTTEAESSVDDEDAKAARTAAMCLVRSLEHIGGDDAQEELRAVCAPLVAKGLLPFDDPLQRPAVLIRGLVPTQPWWRPTDVPMAVHLASLDWKAMRAEVLAALDAARAGALPPSAPSRQASDDGWRHTAATMAPGVNALSEGWRRIVAAGAWTELPLFAGHGVVESNCKLVPRTAHGIGTAPDATEVAFCGAGECIVSVLRPGTRLRPHCGPSNNRLTCHLALQVPPERRRDDGSPACAIRVGDAPPRAWREGEVLVFDDSFEHEVWYEPDPSLPNGGPDRVIALCHCWHPQISKDAFRFETAEAVLKQSQDLTTI</sequence>